<sequence>MTILKNPMFHHERLSSSPANPPVDMIDLHTLQPRRYSSPAPTRERAQWLVSQSKRQFPDLYPSVFNACSPCVSSVPHAPLYRYTSHFADIGLWGNDTRLSASKSRRATVRTRTLGISPTGGSSCGGALLPSALKLLPVIVLPNRSSASTGVQGLKCARTLDDVLGDVSVASWLLGTLVFERHFSLLIYRRESVSDMATAETTQNHSCM</sequence>
<dbReference type="EMBL" id="JAGPYM010000012">
    <property type="protein sequence ID" value="KAH6888467.1"/>
    <property type="molecule type" value="Genomic_DNA"/>
</dbReference>
<comment type="caution">
    <text evidence="2">The sequence shown here is derived from an EMBL/GenBank/DDBJ whole genome shotgun (WGS) entry which is preliminary data.</text>
</comment>
<name>A0A9P9APD2_9HYPO</name>
<evidence type="ECO:0000313" key="3">
    <source>
        <dbReference type="Proteomes" id="UP000777438"/>
    </source>
</evidence>
<organism evidence="2 3">
    <name type="scientific">Thelonectria olida</name>
    <dbReference type="NCBI Taxonomy" id="1576542"/>
    <lineage>
        <taxon>Eukaryota</taxon>
        <taxon>Fungi</taxon>
        <taxon>Dikarya</taxon>
        <taxon>Ascomycota</taxon>
        <taxon>Pezizomycotina</taxon>
        <taxon>Sordariomycetes</taxon>
        <taxon>Hypocreomycetidae</taxon>
        <taxon>Hypocreales</taxon>
        <taxon>Nectriaceae</taxon>
        <taxon>Thelonectria</taxon>
    </lineage>
</organism>
<evidence type="ECO:0000256" key="1">
    <source>
        <dbReference type="SAM" id="MobiDB-lite"/>
    </source>
</evidence>
<keyword evidence="3" id="KW-1185">Reference proteome</keyword>
<proteinExistence type="predicted"/>
<dbReference type="AlphaFoldDB" id="A0A9P9APD2"/>
<feature type="region of interest" description="Disordered" evidence="1">
    <location>
        <begin position="1"/>
        <end position="22"/>
    </location>
</feature>
<evidence type="ECO:0000313" key="2">
    <source>
        <dbReference type="EMBL" id="KAH6888467.1"/>
    </source>
</evidence>
<gene>
    <name evidence="2" type="ORF">B0T10DRAFT_488231</name>
</gene>
<reference evidence="2 3" key="1">
    <citation type="journal article" date="2021" name="Nat. Commun.">
        <title>Genetic determinants of endophytism in the Arabidopsis root mycobiome.</title>
        <authorList>
            <person name="Mesny F."/>
            <person name="Miyauchi S."/>
            <person name="Thiergart T."/>
            <person name="Pickel B."/>
            <person name="Atanasova L."/>
            <person name="Karlsson M."/>
            <person name="Huettel B."/>
            <person name="Barry K.W."/>
            <person name="Haridas S."/>
            <person name="Chen C."/>
            <person name="Bauer D."/>
            <person name="Andreopoulos W."/>
            <person name="Pangilinan J."/>
            <person name="LaButti K."/>
            <person name="Riley R."/>
            <person name="Lipzen A."/>
            <person name="Clum A."/>
            <person name="Drula E."/>
            <person name="Henrissat B."/>
            <person name="Kohler A."/>
            <person name="Grigoriev I.V."/>
            <person name="Martin F.M."/>
            <person name="Hacquard S."/>
        </authorList>
    </citation>
    <scope>NUCLEOTIDE SEQUENCE [LARGE SCALE GENOMIC DNA]</scope>
    <source>
        <strain evidence="2 3">MPI-CAGE-CH-0241</strain>
    </source>
</reference>
<protein>
    <submittedName>
        <fullName evidence="2">Uncharacterized protein</fullName>
    </submittedName>
</protein>
<dbReference type="Proteomes" id="UP000777438">
    <property type="component" value="Unassembled WGS sequence"/>
</dbReference>
<accession>A0A9P9APD2</accession>